<evidence type="ECO:0000256" key="5">
    <source>
        <dbReference type="ARBA" id="ARBA00022944"/>
    </source>
</evidence>
<evidence type="ECO:0000256" key="6">
    <source>
        <dbReference type="ARBA" id="ARBA00023136"/>
    </source>
</evidence>
<evidence type="ECO:0000313" key="8">
    <source>
        <dbReference type="Proteomes" id="UP000005444"/>
    </source>
</evidence>
<dbReference type="InterPro" id="IPR043148">
    <property type="entry name" value="TagF_C"/>
</dbReference>
<dbReference type="Gene3D" id="3.40.50.11820">
    <property type="match status" value="1"/>
</dbReference>
<dbReference type="GO" id="GO:0047355">
    <property type="term" value="F:CDP-glycerol glycerophosphotransferase activity"/>
    <property type="evidence" value="ECO:0007669"/>
    <property type="project" value="InterPro"/>
</dbReference>
<proteinExistence type="inferred from homology"/>
<keyword evidence="6" id="KW-0472">Membrane</keyword>
<dbReference type="Proteomes" id="UP000005444">
    <property type="component" value="Chromosome"/>
</dbReference>
<dbReference type="PANTHER" id="PTHR37316:SF1">
    <property type="entry name" value="TEICHOIC ACID GLYCEROL-PHOSPHATE PRIMASE"/>
    <property type="match status" value="1"/>
</dbReference>
<dbReference type="RefSeq" id="WP_014215423.1">
    <property type="nucleotide sequence ID" value="NC_016605.1"/>
</dbReference>
<dbReference type="AlphaFoldDB" id="G8PD91"/>
<dbReference type="eggNOG" id="COG1887">
    <property type="taxonomic scope" value="Bacteria"/>
</dbReference>
<name>G8PD91_PEDCP</name>
<dbReference type="PANTHER" id="PTHR37316">
    <property type="entry name" value="TEICHOIC ACID GLYCEROL-PHOSPHATE PRIMASE"/>
    <property type="match status" value="1"/>
</dbReference>
<gene>
    <name evidence="7" type="ordered locus">PECL_957</name>
</gene>
<comment type="subcellular location">
    <subcellularLocation>
        <location evidence="1">Cell membrane</location>
        <topology evidence="1">Peripheral membrane protein</topology>
    </subcellularLocation>
</comment>
<protein>
    <submittedName>
        <fullName evidence="7">CDP-glycerol:poly(Glycerophosphate) glycerophosphotransferase</fullName>
    </submittedName>
</protein>
<dbReference type="STRING" id="701521.PECL_957"/>
<dbReference type="HOGENOM" id="CLU_029598_0_1_9"/>
<dbReference type="PATRIC" id="fig|701521.8.peg.905"/>
<keyword evidence="5" id="KW-0777">Teichoic acid biosynthesis</keyword>
<dbReference type="Pfam" id="PF04464">
    <property type="entry name" value="Glyphos_transf"/>
    <property type="match status" value="1"/>
</dbReference>
<keyword evidence="8" id="KW-1185">Reference proteome</keyword>
<keyword evidence="3" id="KW-1003">Cell membrane</keyword>
<evidence type="ECO:0000256" key="2">
    <source>
        <dbReference type="ARBA" id="ARBA00010488"/>
    </source>
</evidence>
<dbReference type="GO" id="GO:0019350">
    <property type="term" value="P:teichoic acid biosynthetic process"/>
    <property type="evidence" value="ECO:0007669"/>
    <property type="project" value="UniProtKB-KW"/>
</dbReference>
<evidence type="ECO:0000256" key="3">
    <source>
        <dbReference type="ARBA" id="ARBA00022475"/>
    </source>
</evidence>
<dbReference type="InterPro" id="IPR043149">
    <property type="entry name" value="TagF_N"/>
</dbReference>
<evidence type="ECO:0000256" key="4">
    <source>
        <dbReference type="ARBA" id="ARBA00022679"/>
    </source>
</evidence>
<evidence type="ECO:0000313" key="7">
    <source>
        <dbReference type="EMBL" id="AEV95226.1"/>
    </source>
</evidence>
<dbReference type="EMBL" id="CP003137">
    <property type="protein sequence ID" value="AEV95226.1"/>
    <property type="molecule type" value="Genomic_DNA"/>
</dbReference>
<dbReference type="KEGG" id="pce:PECL_957"/>
<reference evidence="7 8" key="1">
    <citation type="journal article" date="2012" name="J. Bacteriol.">
        <title>Complete Genome Sequence of the Beer Spoilage Organism Pediococcus claussenii ATCC BAA-344T.</title>
        <authorList>
            <person name="Pittet V."/>
            <person name="Abegunde T."/>
            <person name="Marfleet T."/>
            <person name="Haakensen M."/>
            <person name="Morrow K."/>
            <person name="Jayaprakash T."/>
            <person name="Schroeder K."/>
            <person name="Trost B."/>
            <person name="Byrns S."/>
            <person name="Bergsveinson J."/>
            <person name="Kusalik A."/>
            <person name="Ziola B."/>
        </authorList>
    </citation>
    <scope>NUCLEOTIDE SEQUENCE [LARGE SCALE GENOMIC DNA]</scope>
    <source>
        <strain evidence="7 8">ATCC BAA-344</strain>
    </source>
</reference>
<accession>G8PD91</accession>
<dbReference type="InterPro" id="IPR007554">
    <property type="entry name" value="Glycerophosphate_synth"/>
</dbReference>
<dbReference type="InterPro" id="IPR051612">
    <property type="entry name" value="Teichoic_Acid_Biosynth"/>
</dbReference>
<comment type="similarity">
    <text evidence="2">Belongs to the CDP-glycerol glycerophosphotransferase family.</text>
</comment>
<dbReference type="Gene3D" id="3.40.50.12580">
    <property type="match status" value="1"/>
</dbReference>
<evidence type="ECO:0000256" key="1">
    <source>
        <dbReference type="ARBA" id="ARBA00004202"/>
    </source>
</evidence>
<sequence length="376" mass="43889">MKFLYSVLFRIISLFPIKHNNRYKVTFFLSFSGNFDLVQRAIKRFGMENVQVLFTNEVTDLSLISRKERFNNFNIIKIISAIHSGKVVIFDNYFPFLESVGKKKSQKFIQIWHANGAVKSFGWEDPNTFRRSSLDKRRFQRVYDSFDYILVGSNAMASVFKNSWHIPNQKIVKIGYPRSDRFYNSDWQESVIKKIQRIQPTLLEKPLIFYAPTYRKDLNFVLPTDWDSFVVPPDMNLAIRLHPHLKSMEKDIINKTLGTINVDSRISTDELLFISKVLITDYSSVLFDFAINASNKAAYLFTYDLDSYKENVGVQSIFFNQYSNILTKKSADLAQLILKNDSTNFLKSVNDKWNTFNDGHATERLLNLIDRINTMS</sequence>
<dbReference type="GO" id="GO:0005886">
    <property type="term" value="C:plasma membrane"/>
    <property type="evidence" value="ECO:0007669"/>
    <property type="project" value="UniProtKB-SubCell"/>
</dbReference>
<organism evidence="7 8">
    <name type="scientific">Pediococcus claussenii (strain ATCC BAA-344 / DSM 14800 / JCM 18046 / KCTC 3811 / LMG 21948 / P06)</name>
    <dbReference type="NCBI Taxonomy" id="701521"/>
    <lineage>
        <taxon>Bacteria</taxon>
        <taxon>Bacillati</taxon>
        <taxon>Bacillota</taxon>
        <taxon>Bacilli</taxon>
        <taxon>Lactobacillales</taxon>
        <taxon>Lactobacillaceae</taxon>
        <taxon>Pediococcus</taxon>
    </lineage>
</organism>
<keyword evidence="4" id="KW-0808">Transferase</keyword>